<dbReference type="RefSeq" id="WP_084320751.1">
    <property type="nucleotide sequence ID" value="NZ_FNTY01000002.1"/>
</dbReference>
<organism evidence="3 4">
    <name type="scientific">Pseudomonas migulae</name>
    <dbReference type="NCBI Taxonomy" id="78543"/>
    <lineage>
        <taxon>Bacteria</taxon>
        <taxon>Pseudomonadati</taxon>
        <taxon>Pseudomonadota</taxon>
        <taxon>Gammaproteobacteria</taxon>
        <taxon>Pseudomonadales</taxon>
        <taxon>Pseudomonadaceae</taxon>
        <taxon>Pseudomonas</taxon>
    </lineage>
</organism>
<protein>
    <submittedName>
        <fullName evidence="3">Putative NADPH-quinone reductase (Modulator of drug activity B)</fullName>
    </submittedName>
</protein>
<proteinExistence type="predicted"/>
<dbReference type="Pfam" id="PF02525">
    <property type="entry name" value="Flavodoxin_2"/>
    <property type="match status" value="1"/>
</dbReference>
<reference evidence="3 4" key="1">
    <citation type="submission" date="2016-10" db="EMBL/GenBank/DDBJ databases">
        <authorList>
            <person name="de Groot N.N."/>
        </authorList>
    </citation>
    <scope>NUCLEOTIDE SEQUENCE [LARGE SCALE GENOMIC DNA]</scope>
    <source>
        <strain evidence="3 4">BS3662</strain>
    </source>
</reference>
<dbReference type="InterPro" id="IPR029039">
    <property type="entry name" value="Flavoprotein-like_sf"/>
</dbReference>
<dbReference type="PANTHER" id="PTHR47307:SF1">
    <property type="entry name" value="GLUTATHIONE-REGULATED POTASSIUM-EFFLUX SYSTEM ANCILLARY PROTEIN KEFG"/>
    <property type="match status" value="1"/>
</dbReference>
<sequence>MNDTTLILSFHPDLGRSHANRAMLDAVKDLEGVCIVDLYGLYPTDEVNIAAEVQRLLSAKRLVLQFPVQWYSTPALLKAWQDSVLTQMYYIAYEVQGRKLEGLPIMVAATAGNTPQAYGETGVNLFPLEQLLQPLRATANRCHWAWCDPFLVYQANKLPSSELDVVAAEYRARIKQFQLKA</sequence>
<feature type="domain" description="Flavodoxin-like fold" evidence="2">
    <location>
        <begin position="4"/>
        <end position="172"/>
    </location>
</feature>
<accession>A0A1H5G139</accession>
<evidence type="ECO:0000313" key="4">
    <source>
        <dbReference type="Proteomes" id="UP000198985"/>
    </source>
</evidence>
<dbReference type="Proteomes" id="UP000198985">
    <property type="component" value="Unassembled WGS sequence"/>
</dbReference>
<dbReference type="GO" id="GO:0009055">
    <property type="term" value="F:electron transfer activity"/>
    <property type="evidence" value="ECO:0007669"/>
    <property type="project" value="TreeGrafter"/>
</dbReference>
<dbReference type="GO" id="GO:0010181">
    <property type="term" value="F:FMN binding"/>
    <property type="evidence" value="ECO:0007669"/>
    <property type="project" value="TreeGrafter"/>
</dbReference>
<evidence type="ECO:0000259" key="2">
    <source>
        <dbReference type="Pfam" id="PF02525"/>
    </source>
</evidence>
<evidence type="ECO:0000256" key="1">
    <source>
        <dbReference type="ARBA" id="ARBA00023002"/>
    </source>
</evidence>
<name>A0A1H5G139_9PSED</name>
<dbReference type="InterPro" id="IPR003680">
    <property type="entry name" value="Flavodoxin_fold"/>
</dbReference>
<gene>
    <name evidence="3" type="ORF">SAMN04490194_0983</name>
</gene>
<dbReference type="PANTHER" id="PTHR47307">
    <property type="entry name" value="GLUTATHIONE-REGULATED POTASSIUM-EFFLUX SYSTEM ANCILLARY PROTEIN KEFG"/>
    <property type="match status" value="1"/>
</dbReference>
<evidence type="ECO:0000313" key="3">
    <source>
        <dbReference type="EMBL" id="SEE09395.1"/>
    </source>
</evidence>
<keyword evidence="1" id="KW-0560">Oxidoreductase</keyword>
<dbReference type="Gene3D" id="3.40.50.360">
    <property type="match status" value="1"/>
</dbReference>
<dbReference type="EMBL" id="FNTY01000002">
    <property type="protein sequence ID" value="SEE09395.1"/>
    <property type="molecule type" value="Genomic_DNA"/>
</dbReference>
<dbReference type="AlphaFoldDB" id="A0A1H5G139"/>
<dbReference type="InterPro" id="IPR046980">
    <property type="entry name" value="KefG/KefF"/>
</dbReference>
<dbReference type="GO" id="GO:0003955">
    <property type="term" value="F:NAD(P)H dehydrogenase (quinone) activity"/>
    <property type="evidence" value="ECO:0007669"/>
    <property type="project" value="TreeGrafter"/>
</dbReference>
<dbReference type="SUPFAM" id="SSF52218">
    <property type="entry name" value="Flavoproteins"/>
    <property type="match status" value="1"/>
</dbReference>